<feature type="signal peptide" evidence="5">
    <location>
        <begin position="1"/>
        <end position="22"/>
    </location>
</feature>
<keyword evidence="2" id="KW-1015">Disulfide bond</keyword>
<dbReference type="GO" id="GO:0043005">
    <property type="term" value="C:neuron projection"/>
    <property type="evidence" value="ECO:0007669"/>
    <property type="project" value="TreeGrafter"/>
</dbReference>
<evidence type="ECO:0000313" key="8">
    <source>
        <dbReference type="Proteomes" id="UP001292094"/>
    </source>
</evidence>
<feature type="domain" description="Ig-like" evidence="6">
    <location>
        <begin position="29"/>
        <end position="105"/>
    </location>
</feature>
<keyword evidence="3" id="KW-0393">Immunoglobulin domain</keyword>
<sequence length="230" mass="25338">MVQSVWRLCYIVVLTALGGCGGREEVLLPEFVKEVPNITVTVGRDALLPCTVESLMGYKNPRIGLLHNDHRSWHLKISNVKEGDRGWYMCQVNTDPMRSRQGYVDVVVPPDIIDADSTGDITVREGQDVTLICRAKGHPHPVIVWRREDNQPILILPPSSSSSSSSSSGSVTSSASRWEVWCGGRRREGGGGRHLTTEEGIQATDGVVSMHCFQRRPSLHQQKGSPQGPM</sequence>
<dbReference type="EMBL" id="JAWZYT010003465">
    <property type="protein sequence ID" value="KAK4298258.1"/>
    <property type="molecule type" value="Genomic_DNA"/>
</dbReference>
<evidence type="ECO:0000256" key="2">
    <source>
        <dbReference type="ARBA" id="ARBA00023157"/>
    </source>
</evidence>
<dbReference type="InterPro" id="IPR036179">
    <property type="entry name" value="Ig-like_dom_sf"/>
</dbReference>
<name>A0AAE1NY48_9EUCA</name>
<keyword evidence="8" id="KW-1185">Reference proteome</keyword>
<dbReference type="InterPro" id="IPR013783">
    <property type="entry name" value="Ig-like_fold"/>
</dbReference>
<evidence type="ECO:0000256" key="5">
    <source>
        <dbReference type="SAM" id="SignalP"/>
    </source>
</evidence>
<keyword evidence="5" id="KW-0732">Signal</keyword>
<evidence type="ECO:0000256" key="4">
    <source>
        <dbReference type="SAM" id="MobiDB-lite"/>
    </source>
</evidence>
<keyword evidence="1" id="KW-0677">Repeat</keyword>
<dbReference type="Gene3D" id="2.60.40.10">
    <property type="entry name" value="Immunoglobulins"/>
    <property type="match status" value="2"/>
</dbReference>
<dbReference type="PANTHER" id="PTHR12231">
    <property type="entry name" value="CTX-RELATED TYPE I TRANSMEMBRANE PROTEIN"/>
    <property type="match status" value="1"/>
</dbReference>
<dbReference type="PROSITE" id="PS50835">
    <property type="entry name" value="IG_LIKE"/>
    <property type="match status" value="2"/>
</dbReference>
<dbReference type="PROSITE" id="PS51257">
    <property type="entry name" value="PROKAR_LIPOPROTEIN"/>
    <property type="match status" value="1"/>
</dbReference>
<proteinExistence type="predicted"/>
<dbReference type="SUPFAM" id="SSF48726">
    <property type="entry name" value="Immunoglobulin"/>
    <property type="match status" value="2"/>
</dbReference>
<dbReference type="InterPro" id="IPR007110">
    <property type="entry name" value="Ig-like_dom"/>
</dbReference>
<dbReference type="InterPro" id="IPR051170">
    <property type="entry name" value="Neural/epithelial_adhesion"/>
</dbReference>
<protein>
    <recommendedName>
        <fullName evidence="6">Ig-like domain-containing protein</fullName>
    </recommendedName>
</protein>
<dbReference type="AlphaFoldDB" id="A0AAE1NY48"/>
<evidence type="ECO:0000313" key="7">
    <source>
        <dbReference type="EMBL" id="KAK4298258.1"/>
    </source>
</evidence>
<feature type="chain" id="PRO_5042027445" description="Ig-like domain-containing protein" evidence="5">
    <location>
        <begin position="23"/>
        <end position="230"/>
    </location>
</feature>
<dbReference type="SMART" id="SM00409">
    <property type="entry name" value="IG"/>
    <property type="match status" value="2"/>
</dbReference>
<comment type="caution">
    <text evidence="7">The sequence shown here is derived from an EMBL/GenBank/DDBJ whole genome shotgun (WGS) entry which is preliminary data.</text>
</comment>
<dbReference type="Pfam" id="PF13927">
    <property type="entry name" value="Ig_3"/>
    <property type="match status" value="1"/>
</dbReference>
<dbReference type="PANTHER" id="PTHR12231:SF253">
    <property type="entry name" value="DPR-INTERACTING PROTEIN ETA, ISOFORM B-RELATED"/>
    <property type="match status" value="1"/>
</dbReference>
<feature type="region of interest" description="Disordered" evidence="4">
    <location>
        <begin position="183"/>
        <end position="202"/>
    </location>
</feature>
<evidence type="ECO:0000259" key="6">
    <source>
        <dbReference type="PROSITE" id="PS50835"/>
    </source>
</evidence>
<reference evidence="7" key="1">
    <citation type="submission" date="2023-11" db="EMBL/GenBank/DDBJ databases">
        <title>Genome assemblies of two species of porcelain crab, Petrolisthes cinctipes and Petrolisthes manimaculis (Anomura: Porcellanidae).</title>
        <authorList>
            <person name="Angst P."/>
        </authorList>
    </citation>
    <scope>NUCLEOTIDE SEQUENCE</scope>
    <source>
        <strain evidence="7">PB745_02</strain>
        <tissue evidence="7">Gill</tissue>
    </source>
</reference>
<evidence type="ECO:0000256" key="3">
    <source>
        <dbReference type="ARBA" id="ARBA00023319"/>
    </source>
</evidence>
<feature type="compositionally biased region" description="Basic and acidic residues" evidence="4">
    <location>
        <begin position="185"/>
        <end position="197"/>
    </location>
</feature>
<evidence type="ECO:0000256" key="1">
    <source>
        <dbReference type="ARBA" id="ARBA00022737"/>
    </source>
</evidence>
<feature type="domain" description="Ig-like" evidence="6">
    <location>
        <begin position="110"/>
        <end position="151"/>
    </location>
</feature>
<dbReference type="Proteomes" id="UP001292094">
    <property type="component" value="Unassembled WGS sequence"/>
</dbReference>
<dbReference type="InterPro" id="IPR003599">
    <property type="entry name" value="Ig_sub"/>
</dbReference>
<organism evidence="7 8">
    <name type="scientific">Petrolisthes manimaculis</name>
    <dbReference type="NCBI Taxonomy" id="1843537"/>
    <lineage>
        <taxon>Eukaryota</taxon>
        <taxon>Metazoa</taxon>
        <taxon>Ecdysozoa</taxon>
        <taxon>Arthropoda</taxon>
        <taxon>Crustacea</taxon>
        <taxon>Multicrustacea</taxon>
        <taxon>Malacostraca</taxon>
        <taxon>Eumalacostraca</taxon>
        <taxon>Eucarida</taxon>
        <taxon>Decapoda</taxon>
        <taxon>Pleocyemata</taxon>
        <taxon>Anomura</taxon>
        <taxon>Galatheoidea</taxon>
        <taxon>Porcellanidae</taxon>
        <taxon>Petrolisthes</taxon>
    </lineage>
</organism>
<gene>
    <name evidence="7" type="ORF">Pmani_029380</name>
</gene>
<accession>A0AAE1NY48</accession>